<proteinExistence type="predicted"/>
<dbReference type="Pfam" id="PF00756">
    <property type="entry name" value="Esterase"/>
    <property type="match status" value="1"/>
</dbReference>
<keyword evidence="2" id="KW-1185">Reference proteome</keyword>
<sequence>MRTQRWIRRPARRAASGSRLRRISLGLVAALLLPFGIVLLGSGTAAAGFNPAAFDFWVDSAMGPIKSRIVRAADGNTNRVVYALDGMRAREDLNGWEIETNVAEVLASWNINVVLPVGGESSFYADWNAPSEFLGIPAGTGSSSGSGAMNALAAGPGKSYRYQWESFLENDLRWALRDRLGFNPNRNGVFGLSMGGSAALTLAAYHPDHYSYAGSYSGYLNISAPGMREAIRAAMLDAGGYNVDAMAPPWGPQWLRMDPFVFAPRLVANGTRLWIAAGSGLPRQDDLSIPFGDAADRVVKGGPLEALALANTRAFQVRMATLGASNVTYSFPNVGLHAWTNWQDEAYRMIPDLSANIG</sequence>
<dbReference type="InterPro" id="IPR029058">
    <property type="entry name" value="AB_hydrolase_fold"/>
</dbReference>
<dbReference type="InterPro" id="IPR050583">
    <property type="entry name" value="Mycobacterial_A85_antigen"/>
</dbReference>
<dbReference type="Gene3D" id="3.40.50.1820">
    <property type="entry name" value="alpha/beta hydrolase"/>
    <property type="match status" value="1"/>
</dbReference>
<dbReference type="AlphaFoldDB" id="A0A3A4JZY0"/>
<accession>A0A3A4JZY0</accession>
<evidence type="ECO:0000313" key="2">
    <source>
        <dbReference type="Proteomes" id="UP000266677"/>
    </source>
</evidence>
<dbReference type="PANTHER" id="PTHR48098">
    <property type="entry name" value="ENTEROCHELIN ESTERASE-RELATED"/>
    <property type="match status" value="1"/>
</dbReference>
<protein>
    <submittedName>
        <fullName evidence="1">Esterase family protein</fullName>
    </submittedName>
</protein>
<reference evidence="1 2" key="1">
    <citation type="submission" date="2018-09" db="EMBL/GenBank/DDBJ databases">
        <title>YIM PH21274 draft genome.</title>
        <authorList>
            <person name="Miao C."/>
        </authorList>
    </citation>
    <scope>NUCLEOTIDE SEQUENCE [LARGE SCALE GENOMIC DNA]</scope>
    <source>
        <strain evidence="1 2">YIM PH 21724</strain>
    </source>
</reference>
<dbReference type="PANTHER" id="PTHR48098:SF1">
    <property type="entry name" value="DIACYLGLYCEROL ACYLTRANSFERASE_MYCOLYLTRANSFERASE AG85A"/>
    <property type="match status" value="1"/>
</dbReference>
<dbReference type="SUPFAM" id="SSF53474">
    <property type="entry name" value="alpha/beta-Hydrolases"/>
    <property type="match status" value="1"/>
</dbReference>
<dbReference type="GO" id="GO:0016747">
    <property type="term" value="F:acyltransferase activity, transferring groups other than amino-acyl groups"/>
    <property type="evidence" value="ECO:0007669"/>
    <property type="project" value="TreeGrafter"/>
</dbReference>
<dbReference type="InterPro" id="IPR000801">
    <property type="entry name" value="Esterase-like"/>
</dbReference>
<name>A0A3A4JZY0_9NOCA</name>
<evidence type="ECO:0000313" key="1">
    <source>
        <dbReference type="EMBL" id="RJO77095.1"/>
    </source>
</evidence>
<dbReference type="Proteomes" id="UP000266677">
    <property type="component" value="Unassembled WGS sequence"/>
</dbReference>
<organism evidence="1 2">
    <name type="scientific">Nocardia panacis</name>
    <dbReference type="NCBI Taxonomy" id="2340916"/>
    <lineage>
        <taxon>Bacteria</taxon>
        <taxon>Bacillati</taxon>
        <taxon>Actinomycetota</taxon>
        <taxon>Actinomycetes</taxon>
        <taxon>Mycobacteriales</taxon>
        <taxon>Nocardiaceae</taxon>
        <taxon>Nocardia</taxon>
    </lineage>
</organism>
<dbReference type="OrthoDB" id="4366784at2"/>
<dbReference type="RefSeq" id="WP_120040276.1">
    <property type="nucleotide sequence ID" value="NZ_QZFU01000016.1"/>
</dbReference>
<gene>
    <name evidence="1" type="ORF">D5S18_13070</name>
</gene>
<dbReference type="EMBL" id="QZFU01000016">
    <property type="protein sequence ID" value="RJO77095.1"/>
    <property type="molecule type" value="Genomic_DNA"/>
</dbReference>
<comment type="caution">
    <text evidence="1">The sequence shown here is derived from an EMBL/GenBank/DDBJ whole genome shotgun (WGS) entry which is preliminary data.</text>
</comment>